<dbReference type="InterPro" id="IPR037944">
    <property type="entry name" value="PRX5-like"/>
</dbReference>
<evidence type="ECO:0000313" key="6">
    <source>
        <dbReference type="EMBL" id="SVA59631.1"/>
    </source>
</evidence>
<dbReference type="InterPro" id="IPR013766">
    <property type="entry name" value="Thioredoxin_domain"/>
</dbReference>
<name>A0A381X571_9ZZZZ</name>
<keyword evidence="4" id="KW-0676">Redox-active center</keyword>
<dbReference type="EMBL" id="UINC01013880">
    <property type="protein sequence ID" value="SVA59631.1"/>
    <property type="molecule type" value="Genomic_DNA"/>
</dbReference>
<gene>
    <name evidence="6" type="ORF">METZ01_LOCUS112485</name>
</gene>
<dbReference type="GO" id="GO:0042744">
    <property type="term" value="P:hydrogen peroxide catabolic process"/>
    <property type="evidence" value="ECO:0007669"/>
    <property type="project" value="TreeGrafter"/>
</dbReference>
<dbReference type="GO" id="GO:0034599">
    <property type="term" value="P:cellular response to oxidative stress"/>
    <property type="evidence" value="ECO:0007669"/>
    <property type="project" value="InterPro"/>
</dbReference>
<evidence type="ECO:0000256" key="1">
    <source>
        <dbReference type="ARBA" id="ARBA00022559"/>
    </source>
</evidence>
<dbReference type="PROSITE" id="PS51352">
    <property type="entry name" value="THIOREDOXIN_2"/>
    <property type="match status" value="1"/>
</dbReference>
<proteinExistence type="predicted"/>
<dbReference type="PANTHER" id="PTHR10430:SF16">
    <property type="entry name" value="PEROXIREDOXIN-5, MITOCHONDRIAL"/>
    <property type="match status" value="1"/>
</dbReference>
<dbReference type="InterPro" id="IPR013740">
    <property type="entry name" value="Redoxin"/>
</dbReference>
<accession>A0A381X571</accession>
<evidence type="ECO:0000256" key="2">
    <source>
        <dbReference type="ARBA" id="ARBA00022862"/>
    </source>
</evidence>
<dbReference type="FunFam" id="3.40.30.10:FF:000020">
    <property type="entry name" value="Peroxiredoxin"/>
    <property type="match status" value="1"/>
</dbReference>
<dbReference type="CDD" id="cd03013">
    <property type="entry name" value="PRX5_like"/>
    <property type="match status" value="1"/>
</dbReference>
<dbReference type="PANTHER" id="PTHR10430">
    <property type="entry name" value="PEROXIREDOXIN"/>
    <property type="match status" value="1"/>
</dbReference>
<evidence type="ECO:0000259" key="5">
    <source>
        <dbReference type="PROSITE" id="PS51352"/>
    </source>
</evidence>
<keyword evidence="1" id="KW-0575">Peroxidase</keyword>
<reference evidence="6" key="1">
    <citation type="submission" date="2018-05" db="EMBL/GenBank/DDBJ databases">
        <authorList>
            <person name="Lanie J.A."/>
            <person name="Ng W.-L."/>
            <person name="Kazmierczak K.M."/>
            <person name="Andrzejewski T.M."/>
            <person name="Davidsen T.M."/>
            <person name="Wayne K.J."/>
            <person name="Tettelin H."/>
            <person name="Glass J.I."/>
            <person name="Rusch D."/>
            <person name="Podicherti R."/>
            <person name="Tsui H.-C.T."/>
            <person name="Winkler M.E."/>
        </authorList>
    </citation>
    <scope>NUCLEOTIDE SEQUENCE</scope>
</reference>
<sequence>MTIKVGDKIPQVTLSTMTEEGPKPVDLGELCEGKKVVLFAVPGAFTPTCSAQHLPGYITNSSALKEKGVDVIACVSVNDAFVMAAWGKDRNSGDSVLMLADGNGEFTAAVGLEMDGKAFGLGTRSQRYAMVIDSGVVTTLNVEPGPSLDVSSSESILNSL</sequence>
<feature type="domain" description="Thioredoxin" evidence="5">
    <location>
        <begin position="3"/>
        <end position="160"/>
    </location>
</feature>
<dbReference type="GO" id="GO:0008379">
    <property type="term" value="F:thioredoxin peroxidase activity"/>
    <property type="evidence" value="ECO:0007669"/>
    <property type="project" value="InterPro"/>
</dbReference>
<dbReference type="GO" id="GO:0045454">
    <property type="term" value="P:cell redox homeostasis"/>
    <property type="evidence" value="ECO:0007669"/>
    <property type="project" value="TreeGrafter"/>
</dbReference>
<evidence type="ECO:0000256" key="4">
    <source>
        <dbReference type="ARBA" id="ARBA00023284"/>
    </source>
</evidence>
<protein>
    <recommendedName>
        <fullName evidence="5">Thioredoxin domain-containing protein</fullName>
    </recommendedName>
</protein>
<organism evidence="6">
    <name type="scientific">marine metagenome</name>
    <dbReference type="NCBI Taxonomy" id="408172"/>
    <lineage>
        <taxon>unclassified sequences</taxon>
        <taxon>metagenomes</taxon>
        <taxon>ecological metagenomes</taxon>
    </lineage>
</organism>
<keyword evidence="3" id="KW-0560">Oxidoreductase</keyword>
<dbReference type="AlphaFoldDB" id="A0A381X571"/>
<dbReference type="Gene3D" id="3.40.30.10">
    <property type="entry name" value="Glutaredoxin"/>
    <property type="match status" value="1"/>
</dbReference>
<dbReference type="SUPFAM" id="SSF52833">
    <property type="entry name" value="Thioredoxin-like"/>
    <property type="match status" value="1"/>
</dbReference>
<dbReference type="Pfam" id="PF08534">
    <property type="entry name" value="Redoxin"/>
    <property type="match status" value="1"/>
</dbReference>
<keyword evidence="2" id="KW-0049">Antioxidant</keyword>
<dbReference type="GO" id="GO:0005737">
    <property type="term" value="C:cytoplasm"/>
    <property type="evidence" value="ECO:0007669"/>
    <property type="project" value="TreeGrafter"/>
</dbReference>
<evidence type="ECO:0000256" key="3">
    <source>
        <dbReference type="ARBA" id="ARBA00023002"/>
    </source>
</evidence>
<dbReference type="InterPro" id="IPR036249">
    <property type="entry name" value="Thioredoxin-like_sf"/>
</dbReference>